<dbReference type="InterPro" id="IPR044974">
    <property type="entry name" value="Disease_R_plants"/>
</dbReference>
<dbReference type="GO" id="GO:0006952">
    <property type="term" value="P:defense response"/>
    <property type="evidence" value="ECO:0007669"/>
    <property type="project" value="InterPro"/>
</dbReference>
<gene>
    <name evidence="1" type="ORF">OIU85_023013</name>
</gene>
<reference evidence="1" key="1">
    <citation type="submission" date="2022-11" db="EMBL/GenBank/DDBJ databases">
        <authorList>
            <person name="Hyden B.L."/>
            <person name="Feng K."/>
            <person name="Yates T."/>
            <person name="Jawdy S."/>
            <person name="Smart L.B."/>
            <person name="Muchero W."/>
        </authorList>
    </citation>
    <scope>NUCLEOTIDE SEQUENCE</scope>
    <source>
        <tissue evidence="1">Shoot tip</tissue>
    </source>
</reference>
<dbReference type="Gene3D" id="3.80.10.10">
    <property type="entry name" value="Ribonuclease Inhibitor"/>
    <property type="match status" value="2"/>
</dbReference>
<comment type="caution">
    <text evidence="1">The sequence shown here is derived from an EMBL/GenBank/DDBJ whole genome shotgun (WGS) entry which is preliminary data.</text>
</comment>
<dbReference type="EMBL" id="JAPFFL010000005">
    <property type="protein sequence ID" value="KAJ6725155.1"/>
    <property type="molecule type" value="Genomic_DNA"/>
</dbReference>
<protein>
    <submittedName>
        <fullName evidence="1">TMV RESISTANCE PROTEIN N-LIKE</fullName>
    </submittedName>
</protein>
<dbReference type="InterPro" id="IPR032675">
    <property type="entry name" value="LRR_dom_sf"/>
</dbReference>
<dbReference type="OrthoDB" id="814916at2759"/>
<sequence length="620" mass="71616">MDAFTILKETTDAEKLHGLTLDMHALLEDQNFAEVVCTNSMVQCKCCRLNIFEQWLSNLFSGKQEQIDQTTLFPVLRTDAFRRMQNVKFLQLNYMKFNGSYEYFPKKLIWLCWHGFSLRSIPMHFCLEKLVVLDLSRSMLVDGWKGKLSLPKLKIIDLRHSLDLIRTPDFSGLPSLEQLILEDCIHLVQIHESIGVLQSLIILNLKNCKSIVELPEEISRLNSLEKLVLNGCSNLEGLKMELEHHQGRGLLQSGGNIVACISCITSLRLKLFFPSSFLARGNCRFSSLSLPHFLKELDLSGTAIRFLPESIKDHNTLICLKLENCKMLQTLPELPSNLCGLDVSFCYSLKRVTSLIPVIRAYGCDQLVDMQDWIKEELIQKADSHMFRILETISVQMQPREFQILLHKGNILSVVIEYGEKDEMLKWFYEEEEKDMWVIQNEFEGYMSLKISSPAAHRICGFNIFTTFSDMSESFRCRRVSLEIRNNNKGIVRVFYPSEMPLRLAENFEFLWLNHWKFGSDDAEFDNGDYVSVSVFTDDPGAEIKRVDVQMLHEEEGDIHSSNEVIESHTCSEVIPSHSRSDDAYVAKAEVASHIFRNYYSTFRFSDDKHDSFSFTFEKK</sequence>
<proteinExistence type="predicted"/>
<accession>A0A9Q0U823</accession>
<name>A0A9Q0U823_SALVM</name>
<dbReference type="Proteomes" id="UP001151529">
    <property type="component" value="Chromosome 11"/>
</dbReference>
<keyword evidence="2" id="KW-1185">Reference proteome</keyword>
<dbReference type="PANTHER" id="PTHR11017">
    <property type="entry name" value="LEUCINE-RICH REPEAT-CONTAINING PROTEIN"/>
    <property type="match status" value="1"/>
</dbReference>
<dbReference type="AlphaFoldDB" id="A0A9Q0U823"/>
<evidence type="ECO:0000313" key="2">
    <source>
        <dbReference type="Proteomes" id="UP001151529"/>
    </source>
</evidence>
<dbReference type="PANTHER" id="PTHR11017:SF305">
    <property type="entry name" value="TMV RESISTANCE PROTEIN N-LIKE"/>
    <property type="match status" value="1"/>
</dbReference>
<reference evidence="1" key="2">
    <citation type="journal article" date="2023" name="Int. J. Mol. Sci.">
        <title>De Novo Assembly and Annotation of 11 Diverse Shrub Willow (Salix) Genomes Reveals Novel Gene Organization in Sex-Linked Regions.</title>
        <authorList>
            <person name="Hyden B."/>
            <person name="Feng K."/>
            <person name="Yates T.B."/>
            <person name="Jawdy S."/>
            <person name="Cereghino C."/>
            <person name="Smart L.B."/>
            <person name="Muchero W."/>
        </authorList>
    </citation>
    <scope>NUCLEOTIDE SEQUENCE [LARGE SCALE GENOMIC DNA]</scope>
    <source>
        <tissue evidence="1">Shoot tip</tissue>
    </source>
</reference>
<dbReference type="SUPFAM" id="SSF52058">
    <property type="entry name" value="L domain-like"/>
    <property type="match status" value="1"/>
</dbReference>
<organism evidence="1 2">
    <name type="scientific">Salix viminalis</name>
    <name type="common">Common osier</name>
    <name type="synonym">Basket willow</name>
    <dbReference type="NCBI Taxonomy" id="40686"/>
    <lineage>
        <taxon>Eukaryota</taxon>
        <taxon>Viridiplantae</taxon>
        <taxon>Streptophyta</taxon>
        <taxon>Embryophyta</taxon>
        <taxon>Tracheophyta</taxon>
        <taxon>Spermatophyta</taxon>
        <taxon>Magnoliopsida</taxon>
        <taxon>eudicotyledons</taxon>
        <taxon>Gunneridae</taxon>
        <taxon>Pentapetalae</taxon>
        <taxon>rosids</taxon>
        <taxon>fabids</taxon>
        <taxon>Malpighiales</taxon>
        <taxon>Salicaceae</taxon>
        <taxon>Saliceae</taxon>
        <taxon>Salix</taxon>
    </lineage>
</organism>
<evidence type="ECO:0000313" key="1">
    <source>
        <dbReference type="EMBL" id="KAJ6725155.1"/>
    </source>
</evidence>